<comment type="caution">
    <text evidence="2">The sequence shown here is derived from an EMBL/GenBank/DDBJ whole genome shotgun (WGS) entry which is preliminary data.</text>
</comment>
<evidence type="ECO:0000313" key="2">
    <source>
        <dbReference type="EMBL" id="KAK7492448.1"/>
    </source>
</evidence>
<feature type="region of interest" description="Disordered" evidence="1">
    <location>
        <begin position="1623"/>
        <end position="1726"/>
    </location>
</feature>
<dbReference type="SUPFAM" id="SSF52540">
    <property type="entry name" value="P-loop containing nucleoside triphosphate hydrolases"/>
    <property type="match status" value="3"/>
</dbReference>
<feature type="region of interest" description="Disordered" evidence="1">
    <location>
        <begin position="1184"/>
        <end position="1203"/>
    </location>
</feature>
<feature type="compositionally biased region" description="Acidic residues" evidence="1">
    <location>
        <begin position="839"/>
        <end position="849"/>
    </location>
</feature>
<dbReference type="InterPro" id="IPR027417">
    <property type="entry name" value="P-loop_NTPase"/>
</dbReference>
<dbReference type="Proteomes" id="UP001519460">
    <property type="component" value="Unassembled WGS sequence"/>
</dbReference>
<proteinExistence type="predicted"/>
<keyword evidence="3" id="KW-1185">Reference proteome</keyword>
<name>A0ABD0KZ66_9CAEN</name>
<feature type="region of interest" description="Disordered" evidence="1">
    <location>
        <begin position="2510"/>
        <end position="2550"/>
    </location>
</feature>
<feature type="region of interest" description="Disordered" evidence="1">
    <location>
        <begin position="836"/>
        <end position="855"/>
    </location>
</feature>
<feature type="compositionally biased region" description="Polar residues" evidence="1">
    <location>
        <begin position="1645"/>
        <end position="1657"/>
    </location>
</feature>
<feature type="region of interest" description="Disordered" evidence="1">
    <location>
        <begin position="770"/>
        <end position="800"/>
    </location>
</feature>
<accession>A0ABD0KZ66</accession>
<gene>
    <name evidence="2" type="ORF">BaRGS_00016321</name>
</gene>
<feature type="compositionally biased region" description="Polar residues" evidence="1">
    <location>
        <begin position="1715"/>
        <end position="1724"/>
    </location>
</feature>
<evidence type="ECO:0000256" key="1">
    <source>
        <dbReference type="SAM" id="MobiDB-lite"/>
    </source>
</evidence>
<sequence>MFGSLLSIASVGLETKVQQTRNWWHIMRKWYPNMHEIVYCVPPVHFHAVSYKPKAEEPVFEEPYERFGMRMILPTQGSNIRDDEAQQRVLHTFSTFARKKGFVAFILSNVEFQNYLNKDYEFTDGEQDFPRPNIADNEGEIDVLIIDKENGIFVLEVKATGLKSHREHVTDETQVTECIAPLCKASRQLPKDAHVVKHILSDLDPHGHIKIRRGVLMPNLKRAVLKTVLDRFPLVSQDFMSAIGVCSVEEVQACCLCADEMPPKDTGTTESIARDVLENVEHFWEALIKASGEQIELLQLEEDFVHIEGPPGTGKTLMLLLRILTWLDGNNLVYLLSLSPPSRSIIHVLHEQVRKMLYEHKDKAEADVILKKKLRIFVMTRPEHTIDDKYFERRLHKWRSRAKLKDSERNWGYPRPPTLPPVAPMTDKKLCLVLDETGVNGKGLEAFFNQIAVCHMEACFTSAEFTAGLSVWSASSEMCGRPVYARDPHKPRTEKQFGICWKLSMPLRCPPTIQRTLMLVQPCLDLKNVFAYEKDSILPHPIDPAIAASESKFQYHADGLPVHLIAHGSHKKADQDIWFCAECGAHLAEFLKGTLRIGDTQPVVTDLPLLFKDVLIVATHKAFDKSLPIGGFFLSMHKRGLKVAVNTIREEGDAALSPEDIILVANITAIHGLERAVVVVIPEHPNQVTGDTTGGKSDVAMEVQGCQAQLHSSAAVALEDKLTTQTSGEKADVEMVEYQDHSNSSEEKHPRAELQHVECWADSGRIQTVQSTSVEGDGESMLVREESSGQSADTESGSERRIEAALQTLTEEARKDVFYIGSRAGVLFIMAENSKPEIEKDEDQDSEEEKSDKITTRDVAPMFGSLLTVAQANCYTRARLTSNWWHIIRKWYPDMHHTTYCVPPVHFYHVTYKPKEEQPIHEEPYERFGMRMLLPIPYSDVVDDEAQQRVLQTFLTFAKKKNFLFFILSNVEFQNYLNKTYDVDPGVTDLPKLTNNDEGEVDVLVIDKSKGIFVLEIKGTGYRSDFTIADCMNPLIKITKQLPKDARVVKKVLSDLDPQQKIKIRKGFLMPNLTKKVLREALEKYPTIEEDLRKGVGFKDIDQIVNSCLCSDDMPPKNTDPAETMTPNIVEKIAKFWDTLQEVTGKMEEPIEDGVYEQIVARFCGHLTTVKIYTEKTMPRVRLEIIPPKPPPTKKKKQKNPKAIEPKQKLIPFECRTLAGAARELARRFSELVLLPDQIDLLQVEEDFVHIEGPPGTGKTLMLLLRILTWLDGNNLVYLLSLSPPSRSIIHVLHEQVRKMLYEHKDKAEADVILKKKLRIFVMTRPEHTIDDKYFERRLHKWRSRAKLKDSERNWGYPRPPTLPPVAPMTDKKLCLVLDETGMSGKGLQAFFDQVAVCHKEGCFTSSAEFTSGLSVWSASVEMCGRPVYARDPKEPKTEEQFGVFWKLRMPLRCPPTVQRALMLVQPDLDKKNEDMLPNPLQEQDPNDPKFFQYPADGLPVHLIAHGSHKKADQAIWFCAECGDNVANYLKNVLRIGSEDACVSDVPLGQRDVLIIATHNAFDKSLPVGAFFLSMHKGGLKVAVNTIREEGDAALSPEDIILVADITSVHGLERAVVVVIPEHPDFHPPEETVGTENGGDVEMADTQNGTATGITSTENRETAGVAPVDEEMLGPSPDITDKPHEEPMEDESTGAQVLTPSAADRKANLADRSATEPSGTTDGSSGFLRAIGTSCKIAKFGDSRFHYLKTANMVQPGFSLASSMAAPTQQQADWDPMFMTLLSVADADPARKQILSENWWHIIRKWYPDMHNNVYCVPPVHFFKAHFKEKRPEPEFQEPYERFGMRMLLPSQHTSIRDDEAQQRVLRTISAFARRKKLTAFILSNMEFQNYLNKSYNFDDPSVPDLPKPKMPDDEGEIDILKIIKQLGKADVVRKVLSDLDPNEKIKIRRGFVMANLDQEILWEAIDFHKALEDELKQVVGVSDLKDVLKTCLFRHDLPEEYTAGEATMSDEVFERVNAFWEFLQDKSGQMAEPMADQIYEQIVARFCGPLTTVKIYTEKTMPRVRLTKCPGKKGKGKQGKCKMIADEAPRLSEAARAMARRFSELVLLQEQVEVLQLDENFIHLEGPPGTGKTLLLLLRILTWLDVESNMVYILSLSPPSRSVIHVLHEQVKRMLYTHKMETEADKIIKKQLRQFIMTRPENTLDDKYFERKLHKWRLRSKLKDSDRDWGYPRPPTLPPVRPKSDKKLCLVLDETGLNNKNLCEAFFKQVSECYRDGCFTSGDFTAGLSVWSASVERIGRPVYARNLRQESRTAEKFGICWELKMPLRCPPTIQRALMFVQPSLDEKNDKIVPNPTTPNADPCIAAGSADREQYHADGLPVYLVAHGNHKKADEDIWFCRECGDDVGAFLKDKLKIGCDPEKEFPVTEVPLRYRDVMIVGTQGAFNKSLPVGGFLLGLKKKKLEVAVSAVRQEADIAMSPNDVILVADITSIHGLERAVIIVIPDHPNKPAQSDIVEGGGEMPMEVGGASQPPTAETEGATSKSPSCTPTSDCASFNIDVEMADEAATNATNKQCSAQMDTAELSTSDGGQGGDERPQIKDVCYAGDYSERCIKAAVDSLREESKQDIFYIGSRAVCQLILVHYGKVPEMTAANGEMASPTSSDKPCQMQCDQ</sequence>
<dbReference type="EMBL" id="JACVVK020000103">
    <property type="protein sequence ID" value="KAK7492448.1"/>
    <property type="molecule type" value="Genomic_DNA"/>
</dbReference>
<feature type="compositionally biased region" description="Polar residues" evidence="1">
    <location>
        <begin position="2572"/>
        <end position="2589"/>
    </location>
</feature>
<protein>
    <submittedName>
        <fullName evidence="2">Uncharacterized protein</fullName>
    </submittedName>
</protein>
<feature type="region of interest" description="Disordered" evidence="1">
    <location>
        <begin position="2572"/>
        <end position="2598"/>
    </location>
</feature>
<evidence type="ECO:0000313" key="3">
    <source>
        <dbReference type="Proteomes" id="UP001519460"/>
    </source>
</evidence>
<organism evidence="2 3">
    <name type="scientific">Batillaria attramentaria</name>
    <dbReference type="NCBI Taxonomy" id="370345"/>
    <lineage>
        <taxon>Eukaryota</taxon>
        <taxon>Metazoa</taxon>
        <taxon>Spiralia</taxon>
        <taxon>Lophotrochozoa</taxon>
        <taxon>Mollusca</taxon>
        <taxon>Gastropoda</taxon>
        <taxon>Caenogastropoda</taxon>
        <taxon>Sorbeoconcha</taxon>
        <taxon>Cerithioidea</taxon>
        <taxon>Batillariidae</taxon>
        <taxon>Batillaria</taxon>
    </lineage>
</organism>
<feature type="compositionally biased region" description="Polar residues" evidence="1">
    <location>
        <begin position="2532"/>
        <end position="2550"/>
    </location>
</feature>
<reference evidence="2 3" key="1">
    <citation type="journal article" date="2023" name="Sci. Data">
        <title>Genome assembly of the Korean intertidal mud-creeper Batillaria attramentaria.</title>
        <authorList>
            <person name="Patra A.K."/>
            <person name="Ho P.T."/>
            <person name="Jun S."/>
            <person name="Lee S.J."/>
            <person name="Kim Y."/>
            <person name="Won Y.J."/>
        </authorList>
    </citation>
    <scope>NUCLEOTIDE SEQUENCE [LARGE SCALE GENOMIC DNA]</scope>
    <source>
        <strain evidence="2">Wonlab-2016</strain>
    </source>
</reference>